<accession>A0ABR0AUL1</accession>
<gene>
    <name evidence="1" type="ORF">OUZ56_021834</name>
</gene>
<sequence length="119" mass="13833">MDLNLSNSKLQYEEEGVLLFTLNGVDEGDLLPILDVQTRWSSTYYFLKGSLRLENAINEIAKDKDLRKNELQPGEWEIVKEVFKFLKNFTIITSYIEENSKLPEIVIRSDDYIKLDKAA</sequence>
<reference evidence="1 2" key="1">
    <citation type="journal article" date="2023" name="Nucleic Acids Res.">
        <title>The hologenome of Daphnia magna reveals possible DNA methylation and microbiome-mediated evolution of the host genome.</title>
        <authorList>
            <person name="Chaturvedi A."/>
            <person name="Li X."/>
            <person name="Dhandapani V."/>
            <person name="Marshall H."/>
            <person name="Kissane S."/>
            <person name="Cuenca-Cambronero M."/>
            <person name="Asole G."/>
            <person name="Calvet F."/>
            <person name="Ruiz-Romero M."/>
            <person name="Marangio P."/>
            <person name="Guigo R."/>
            <person name="Rago D."/>
            <person name="Mirbahai L."/>
            <person name="Eastwood N."/>
            <person name="Colbourne J.K."/>
            <person name="Zhou J."/>
            <person name="Mallon E."/>
            <person name="Orsini L."/>
        </authorList>
    </citation>
    <scope>NUCLEOTIDE SEQUENCE [LARGE SCALE GENOMIC DNA]</scope>
    <source>
        <strain evidence="1">LRV0_1</strain>
    </source>
</reference>
<dbReference type="SUPFAM" id="SSF53098">
    <property type="entry name" value="Ribonuclease H-like"/>
    <property type="match status" value="1"/>
</dbReference>
<name>A0ABR0AUL1_9CRUS</name>
<organism evidence="1 2">
    <name type="scientific">Daphnia magna</name>
    <dbReference type="NCBI Taxonomy" id="35525"/>
    <lineage>
        <taxon>Eukaryota</taxon>
        <taxon>Metazoa</taxon>
        <taxon>Ecdysozoa</taxon>
        <taxon>Arthropoda</taxon>
        <taxon>Crustacea</taxon>
        <taxon>Branchiopoda</taxon>
        <taxon>Diplostraca</taxon>
        <taxon>Cladocera</taxon>
        <taxon>Anomopoda</taxon>
        <taxon>Daphniidae</taxon>
        <taxon>Daphnia</taxon>
    </lineage>
</organism>
<proteinExistence type="predicted"/>
<protein>
    <submittedName>
        <fullName evidence="1">Uncharacterized protein</fullName>
    </submittedName>
</protein>
<evidence type="ECO:0000313" key="1">
    <source>
        <dbReference type="EMBL" id="KAK4028816.1"/>
    </source>
</evidence>
<dbReference type="InterPro" id="IPR012337">
    <property type="entry name" value="RNaseH-like_sf"/>
</dbReference>
<comment type="caution">
    <text evidence="1">The sequence shown here is derived from an EMBL/GenBank/DDBJ whole genome shotgun (WGS) entry which is preliminary data.</text>
</comment>
<keyword evidence="2" id="KW-1185">Reference proteome</keyword>
<dbReference type="EMBL" id="JAOYFB010000039">
    <property type="protein sequence ID" value="KAK4028816.1"/>
    <property type="molecule type" value="Genomic_DNA"/>
</dbReference>
<evidence type="ECO:0000313" key="2">
    <source>
        <dbReference type="Proteomes" id="UP001234178"/>
    </source>
</evidence>
<dbReference type="Proteomes" id="UP001234178">
    <property type="component" value="Unassembled WGS sequence"/>
</dbReference>